<evidence type="ECO:0000313" key="12">
    <source>
        <dbReference type="EMBL" id="VVD59340.1"/>
    </source>
</evidence>
<feature type="transmembrane region" description="Helical" evidence="9">
    <location>
        <begin position="61"/>
        <end position="83"/>
    </location>
</feature>
<dbReference type="EMBL" id="CABPRZ010000001">
    <property type="protein sequence ID" value="VVD59340.1"/>
    <property type="molecule type" value="Genomic_DNA"/>
</dbReference>
<name>A0A5E4R7N0_9BURK</name>
<dbReference type="PANTHER" id="PTHR33695">
    <property type="entry name" value="LIPOPROTEIN SIGNAL PEPTIDASE"/>
    <property type="match status" value="1"/>
</dbReference>
<dbReference type="OrthoDB" id="9810259at2"/>
<organism evidence="12 13">
    <name type="scientific">Pandoraea terrae</name>
    <dbReference type="NCBI Taxonomy" id="1537710"/>
    <lineage>
        <taxon>Bacteria</taxon>
        <taxon>Pseudomonadati</taxon>
        <taxon>Pseudomonadota</taxon>
        <taxon>Betaproteobacteria</taxon>
        <taxon>Burkholderiales</taxon>
        <taxon>Burkholderiaceae</taxon>
        <taxon>Pandoraea</taxon>
    </lineage>
</organism>
<evidence type="ECO:0000256" key="5">
    <source>
        <dbReference type="ARBA" id="ARBA00022750"/>
    </source>
</evidence>
<comment type="function">
    <text evidence="9 10">This protein specifically catalyzes the removal of signal peptides from prolipoproteins.</text>
</comment>
<evidence type="ECO:0000256" key="8">
    <source>
        <dbReference type="ARBA" id="ARBA00023136"/>
    </source>
</evidence>
<evidence type="ECO:0000256" key="11">
    <source>
        <dbReference type="RuleBase" id="RU004181"/>
    </source>
</evidence>
<evidence type="ECO:0000313" key="13">
    <source>
        <dbReference type="Proteomes" id="UP000414233"/>
    </source>
</evidence>
<dbReference type="HAMAP" id="MF_00161">
    <property type="entry name" value="LspA"/>
    <property type="match status" value="1"/>
</dbReference>
<dbReference type="EC" id="3.4.23.36" evidence="9"/>
<dbReference type="RefSeq" id="WP_150695021.1">
    <property type="nucleotide sequence ID" value="NZ_CABPRZ010000001.1"/>
</dbReference>
<proteinExistence type="inferred from homology"/>
<dbReference type="AlphaFoldDB" id="A0A5E4R7N0"/>
<keyword evidence="2 9" id="KW-1003">Cell membrane</keyword>
<dbReference type="InterPro" id="IPR001872">
    <property type="entry name" value="Peptidase_A8"/>
</dbReference>
<dbReference type="Pfam" id="PF01252">
    <property type="entry name" value="Peptidase_A8"/>
    <property type="match status" value="1"/>
</dbReference>
<protein>
    <recommendedName>
        <fullName evidence="9">Lipoprotein signal peptidase</fullName>
        <ecNumber evidence="9">3.4.23.36</ecNumber>
    </recommendedName>
    <alternativeName>
        <fullName evidence="9">Prolipoprotein signal peptidase</fullName>
    </alternativeName>
    <alternativeName>
        <fullName evidence="9">Signal peptidase II</fullName>
        <shortName evidence="9">SPase II</shortName>
    </alternativeName>
</protein>
<dbReference type="GO" id="GO:0006508">
    <property type="term" value="P:proteolysis"/>
    <property type="evidence" value="ECO:0007669"/>
    <property type="project" value="UniProtKB-KW"/>
</dbReference>
<feature type="transmembrane region" description="Helical" evidence="9">
    <location>
        <begin position="22"/>
        <end position="41"/>
    </location>
</feature>
<feature type="active site" evidence="9">
    <location>
        <position position="141"/>
    </location>
</feature>
<feature type="active site" evidence="9">
    <location>
        <position position="159"/>
    </location>
</feature>
<feature type="transmembrane region" description="Helical" evidence="9">
    <location>
        <begin position="114"/>
        <end position="131"/>
    </location>
</feature>
<evidence type="ECO:0000256" key="2">
    <source>
        <dbReference type="ARBA" id="ARBA00022475"/>
    </source>
</evidence>
<evidence type="ECO:0000256" key="10">
    <source>
        <dbReference type="RuleBase" id="RU000594"/>
    </source>
</evidence>
<keyword evidence="6 9" id="KW-0378">Hydrolase</keyword>
<dbReference type="GO" id="GO:0004190">
    <property type="term" value="F:aspartic-type endopeptidase activity"/>
    <property type="evidence" value="ECO:0007669"/>
    <property type="project" value="UniProtKB-UniRule"/>
</dbReference>
<accession>A0A5E4R7N0</accession>
<evidence type="ECO:0000256" key="9">
    <source>
        <dbReference type="HAMAP-Rule" id="MF_00161"/>
    </source>
</evidence>
<dbReference type="Proteomes" id="UP000414233">
    <property type="component" value="Unassembled WGS sequence"/>
</dbReference>
<dbReference type="NCBIfam" id="TIGR00077">
    <property type="entry name" value="lspA"/>
    <property type="match status" value="1"/>
</dbReference>
<comment type="pathway">
    <text evidence="9">Protein modification; lipoprotein biosynthesis (signal peptide cleavage).</text>
</comment>
<sequence>MAAGKAGARSGAKRNGNGVSRGGSAVGLGPWLGIAIVAILLDQVTKLTVLKTFQYGEFRPLTSFFNLVLIFNKGAAFSFLAAAGGWQRWFFTVLGVVAAAVIVWLLKRHNGQKMFCLSLALILGGALGNVIDRVIYGHVVDFLDFHVGGWHWPAFNIADSCIVVGAMLLVIDELRRVRRGK</sequence>
<comment type="similarity">
    <text evidence="1 9 11">Belongs to the peptidase A8 family.</text>
</comment>
<feature type="transmembrane region" description="Helical" evidence="9">
    <location>
        <begin position="89"/>
        <end position="107"/>
    </location>
</feature>
<comment type="subcellular location">
    <subcellularLocation>
        <location evidence="9">Cell membrane</location>
        <topology evidence="9">Multi-pass membrane protein</topology>
    </subcellularLocation>
</comment>
<keyword evidence="5 9" id="KW-0064">Aspartyl protease</keyword>
<reference evidence="12 13" key="1">
    <citation type="submission" date="2019-08" db="EMBL/GenBank/DDBJ databases">
        <authorList>
            <person name="Peeters C."/>
        </authorList>
    </citation>
    <scope>NUCLEOTIDE SEQUENCE [LARGE SCALE GENOMIC DNA]</scope>
    <source>
        <strain evidence="12 13">LMG 30175</strain>
    </source>
</reference>
<dbReference type="PRINTS" id="PR00781">
    <property type="entry name" value="LIPOSIGPTASE"/>
</dbReference>
<dbReference type="GO" id="GO:0005886">
    <property type="term" value="C:plasma membrane"/>
    <property type="evidence" value="ECO:0007669"/>
    <property type="project" value="UniProtKB-SubCell"/>
</dbReference>
<dbReference type="UniPathway" id="UPA00665"/>
<evidence type="ECO:0000256" key="6">
    <source>
        <dbReference type="ARBA" id="ARBA00022801"/>
    </source>
</evidence>
<evidence type="ECO:0000256" key="3">
    <source>
        <dbReference type="ARBA" id="ARBA00022670"/>
    </source>
</evidence>
<evidence type="ECO:0000256" key="7">
    <source>
        <dbReference type="ARBA" id="ARBA00022989"/>
    </source>
</evidence>
<gene>
    <name evidence="9" type="primary">lspA</name>
    <name evidence="12" type="ORF">PTE30175_00016</name>
</gene>
<keyword evidence="4 9" id="KW-0812">Transmembrane</keyword>
<dbReference type="PANTHER" id="PTHR33695:SF1">
    <property type="entry name" value="LIPOPROTEIN SIGNAL PEPTIDASE"/>
    <property type="match status" value="1"/>
</dbReference>
<evidence type="ECO:0000256" key="4">
    <source>
        <dbReference type="ARBA" id="ARBA00022692"/>
    </source>
</evidence>
<feature type="transmembrane region" description="Helical" evidence="9">
    <location>
        <begin position="151"/>
        <end position="171"/>
    </location>
</feature>
<keyword evidence="7 9" id="KW-1133">Transmembrane helix</keyword>
<comment type="catalytic activity">
    <reaction evidence="9 10">
        <text>Release of signal peptides from bacterial membrane prolipoproteins. Hydrolyzes -Xaa-Yaa-Zaa-|-(S,diacylglyceryl)Cys-, in which Xaa is hydrophobic (preferably Leu), and Yaa (Ala or Ser) and Zaa (Gly or Ala) have small, neutral side chains.</text>
        <dbReference type="EC" id="3.4.23.36"/>
    </reaction>
</comment>
<evidence type="ECO:0000256" key="1">
    <source>
        <dbReference type="ARBA" id="ARBA00006139"/>
    </source>
</evidence>
<keyword evidence="3 9" id="KW-0645">Protease</keyword>
<keyword evidence="8 9" id="KW-0472">Membrane</keyword>
<dbReference type="PROSITE" id="PS00855">
    <property type="entry name" value="SPASE_II"/>
    <property type="match status" value="1"/>
</dbReference>
<keyword evidence="13" id="KW-1185">Reference proteome</keyword>